<comment type="caution">
    <text evidence="2">The sequence shown here is derived from an EMBL/GenBank/DDBJ whole genome shotgun (WGS) entry which is preliminary data.</text>
</comment>
<keyword evidence="1" id="KW-0175">Coiled coil</keyword>
<dbReference type="RefSeq" id="WP_193382950.1">
    <property type="nucleotide sequence ID" value="NZ_JABXWI010000031.1"/>
</dbReference>
<evidence type="ECO:0000313" key="3">
    <source>
        <dbReference type="Proteomes" id="UP001282474"/>
    </source>
</evidence>
<evidence type="ECO:0008006" key="4">
    <source>
        <dbReference type="Google" id="ProtNLM"/>
    </source>
</evidence>
<reference evidence="2 3" key="1">
    <citation type="journal article" date="2023" name="Microb. Genom.">
        <title>Mesoterricola silvestris gen. nov., sp. nov., Mesoterricola sediminis sp. nov., Geothrix oryzae sp. nov., Geothrix edaphica sp. nov., Geothrix rubra sp. nov., and Geothrix limicola sp. nov., six novel members of Acidobacteriota isolated from soils.</title>
        <authorList>
            <person name="Weisberg A.J."/>
            <person name="Pearce E."/>
            <person name="Kramer C.G."/>
            <person name="Chang J.H."/>
            <person name="Clarke C.R."/>
        </authorList>
    </citation>
    <scope>NUCLEOTIDE SEQUENCE [LARGE SCALE GENOMIC DNA]</scope>
    <source>
        <strain evidence="2 3">NE20-4-1</strain>
    </source>
</reference>
<dbReference type="Proteomes" id="UP001282474">
    <property type="component" value="Unassembled WGS sequence"/>
</dbReference>
<gene>
    <name evidence="2" type="ORF">PV383_35875</name>
</gene>
<feature type="coiled-coil region" evidence="1">
    <location>
        <begin position="32"/>
        <end position="66"/>
    </location>
</feature>
<dbReference type="EMBL" id="JARAWJ010000039">
    <property type="protein sequence ID" value="MDX3042522.1"/>
    <property type="molecule type" value="Genomic_DNA"/>
</dbReference>
<protein>
    <recommendedName>
        <fullName evidence="4">Tail assembly chaperone</fullName>
    </recommendedName>
</protein>
<evidence type="ECO:0000313" key="2">
    <source>
        <dbReference type="EMBL" id="MDX3042522.1"/>
    </source>
</evidence>
<accession>A0ABU4N119</accession>
<sequence>MTSTSPAPAWDELQRRLDSLKPATSTFTICDDEKLRIRLGQAKAELANAEARLKAAGDEAADTTAEEHRAERARTELAAAQAAHDERAVTLRFRAIPRKQLAALEREHPANEEEEANGEEFHMDDFAPAVIAAASLDGMPLEYAITCMTEWSASDSRDLFSAAYGIQHRSRSDLGKG</sequence>
<evidence type="ECO:0000256" key="1">
    <source>
        <dbReference type="SAM" id="Coils"/>
    </source>
</evidence>
<organism evidence="2 3">
    <name type="scientific">Streptomyces caniscabiei</name>
    <dbReference type="NCBI Taxonomy" id="2746961"/>
    <lineage>
        <taxon>Bacteria</taxon>
        <taxon>Bacillati</taxon>
        <taxon>Actinomycetota</taxon>
        <taxon>Actinomycetes</taxon>
        <taxon>Kitasatosporales</taxon>
        <taxon>Streptomycetaceae</taxon>
        <taxon>Streptomyces</taxon>
    </lineage>
</organism>
<keyword evidence="3" id="KW-1185">Reference proteome</keyword>
<name>A0ABU4N119_9ACTN</name>
<proteinExistence type="predicted"/>